<protein>
    <recommendedName>
        <fullName evidence="1">HPr domain-containing protein</fullName>
    </recommendedName>
</protein>
<dbReference type="OrthoDB" id="2872747at2"/>
<dbReference type="SUPFAM" id="SSF55594">
    <property type="entry name" value="HPr-like"/>
    <property type="match status" value="1"/>
</dbReference>
<dbReference type="Gene3D" id="3.30.1340.10">
    <property type="entry name" value="HPr-like"/>
    <property type="match status" value="1"/>
</dbReference>
<proteinExistence type="predicted"/>
<dbReference type="RefSeq" id="WP_007200281.1">
    <property type="nucleotide sequence ID" value="NZ_AKKV01000007.1"/>
</dbReference>
<dbReference type="InterPro" id="IPR035895">
    <property type="entry name" value="HPr-like_sf"/>
</dbReference>
<name>I8ANC2_9BACL</name>
<dbReference type="AlphaFoldDB" id="I8ANC2"/>
<gene>
    <name evidence="2" type="ORF">A374_00874</name>
</gene>
<dbReference type="InterPro" id="IPR000032">
    <property type="entry name" value="HPr-like"/>
</dbReference>
<keyword evidence="3" id="KW-1185">Reference proteome</keyword>
<dbReference type="eggNOG" id="ENOG502ZKMN">
    <property type="taxonomic scope" value="Bacteria"/>
</dbReference>
<evidence type="ECO:0000313" key="2">
    <source>
        <dbReference type="EMBL" id="EIT87289.1"/>
    </source>
</evidence>
<feature type="domain" description="HPr" evidence="1">
    <location>
        <begin position="25"/>
        <end position="87"/>
    </location>
</feature>
<dbReference type="Pfam" id="PF00381">
    <property type="entry name" value="PTS-HPr"/>
    <property type="match status" value="1"/>
</dbReference>
<evidence type="ECO:0000313" key="3">
    <source>
        <dbReference type="Proteomes" id="UP000004080"/>
    </source>
</evidence>
<sequence length="94" mass="10249">MKTICSKSISLTQGASTFTIQKMTDLAHSLQAFQSNVFLCKNGITLQAKKLSGLVSFFLTLRKGESFLLITEGADAQPAIDQVMKYFSLPQATV</sequence>
<evidence type="ECO:0000259" key="1">
    <source>
        <dbReference type="Pfam" id="PF00381"/>
    </source>
</evidence>
<dbReference type="STRING" id="1196324.A374_00874"/>
<accession>I8ANC2</accession>
<dbReference type="Proteomes" id="UP000004080">
    <property type="component" value="Unassembled WGS sequence"/>
</dbReference>
<reference evidence="2 3" key="1">
    <citation type="journal article" date="2012" name="J. Bacteriol.">
        <title>Genome of Bacillus macauensis ZFHKF-1, a Long-Chain-Forming Bacterium.</title>
        <authorList>
            <person name="Cai L."/>
            <person name="Zhang T."/>
        </authorList>
    </citation>
    <scope>NUCLEOTIDE SEQUENCE [LARGE SCALE GENOMIC DNA]</scope>
    <source>
        <strain evidence="2 3">ZFHKF-1</strain>
    </source>
</reference>
<dbReference type="PATRIC" id="fig|1196324.3.peg.173"/>
<comment type="caution">
    <text evidence="2">The sequence shown here is derived from an EMBL/GenBank/DDBJ whole genome shotgun (WGS) entry which is preliminary data.</text>
</comment>
<organism evidence="2 3">
    <name type="scientific">Fictibacillus macauensis ZFHKF-1</name>
    <dbReference type="NCBI Taxonomy" id="1196324"/>
    <lineage>
        <taxon>Bacteria</taxon>
        <taxon>Bacillati</taxon>
        <taxon>Bacillota</taxon>
        <taxon>Bacilli</taxon>
        <taxon>Bacillales</taxon>
        <taxon>Fictibacillaceae</taxon>
        <taxon>Fictibacillus</taxon>
    </lineage>
</organism>
<dbReference type="EMBL" id="AKKV01000007">
    <property type="protein sequence ID" value="EIT87289.1"/>
    <property type="molecule type" value="Genomic_DNA"/>
</dbReference>